<gene>
    <name evidence="2" type="ORF">DPMN_042909</name>
</gene>
<organism evidence="2 3">
    <name type="scientific">Dreissena polymorpha</name>
    <name type="common">Zebra mussel</name>
    <name type="synonym">Mytilus polymorpha</name>
    <dbReference type="NCBI Taxonomy" id="45954"/>
    <lineage>
        <taxon>Eukaryota</taxon>
        <taxon>Metazoa</taxon>
        <taxon>Spiralia</taxon>
        <taxon>Lophotrochozoa</taxon>
        <taxon>Mollusca</taxon>
        <taxon>Bivalvia</taxon>
        <taxon>Autobranchia</taxon>
        <taxon>Heteroconchia</taxon>
        <taxon>Euheterodonta</taxon>
        <taxon>Imparidentia</taxon>
        <taxon>Neoheterodontei</taxon>
        <taxon>Myida</taxon>
        <taxon>Dreissenoidea</taxon>
        <taxon>Dreissenidae</taxon>
        <taxon>Dreissena</taxon>
    </lineage>
</organism>
<dbReference type="AlphaFoldDB" id="A0A9D4HZ67"/>
<reference evidence="2" key="1">
    <citation type="journal article" date="2019" name="bioRxiv">
        <title>The Genome of the Zebra Mussel, Dreissena polymorpha: A Resource for Invasive Species Research.</title>
        <authorList>
            <person name="McCartney M.A."/>
            <person name="Auch B."/>
            <person name="Kono T."/>
            <person name="Mallez S."/>
            <person name="Zhang Y."/>
            <person name="Obille A."/>
            <person name="Becker A."/>
            <person name="Abrahante J.E."/>
            <person name="Garbe J."/>
            <person name="Badalamenti J.P."/>
            <person name="Herman A."/>
            <person name="Mangelson H."/>
            <person name="Liachko I."/>
            <person name="Sullivan S."/>
            <person name="Sone E.D."/>
            <person name="Koren S."/>
            <person name="Silverstein K.A.T."/>
            <person name="Beckman K.B."/>
            <person name="Gohl D.M."/>
        </authorList>
    </citation>
    <scope>NUCLEOTIDE SEQUENCE</scope>
    <source>
        <strain evidence="2">Duluth1</strain>
        <tissue evidence="2">Whole animal</tissue>
    </source>
</reference>
<keyword evidence="3" id="KW-1185">Reference proteome</keyword>
<reference evidence="2" key="2">
    <citation type="submission" date="2020-11" db="EMBL/GenBank/DDBJ databases">
        <authorList>
            <person name="McCartney M.A."/>
            <person name="Auch B."/>
            <person name="Kono T."/>
            <person name="Mallez S."/>
            <person name="Becker A."/>
            <person name="Gohl D.M."/>
            <person name="Silverstein K.A.T."/>
            <person name="Koren S."/>
            <person name="Bechman K.B."/>
            <person name="Herman A."/>
            <person name="Abrahante J.E."/>
            <person name="Garbe J."/>
        </authorList>
    </citation>
    <scope>NUCLEOTIDE SEQUENCE</scope>
    <source>
        <strain evidence="2">Duluth1</strain>
        <tissue evidence="2">Whole animal</tissue>
    </source>
</reference>
<comment type="caution">
    <text evidence="2">The sequence shown here is derived from an EMBL/GenBank/DDBJ whole genome shotgun (WGS) entry which is preliminary data.</text>
</comment>
<sequence length="102" mass="11497">MAGKWTESNPATMMNIAAETLGNDFDESDIEEQLAADENNEHIAAATHINDEYVTEQQLAARRNNVQRSGSTQRPNAYVYHEGGAVHDRPLYENVPMQKRHD</sequence>
<protein>
    <submittedName>
        <fullName evidence="2">Uncharacterized protein</fullName>
    </submittedName>
</protein>
<proteinExistence type="predicted"/>
<name>A0A9D4HZ67_DREPO</name>
<evidence type="ECO:0000313" key="3">
    <source>
        <dbReference type="Proteomes" id="UP000828390"/>
    </source>
</evidence>
<dbReference type="EMBL" id="JAIWYP010000011">
    <property type="protein sequence ID" value="KAH3736346.1"/>
    <property type="molecule type" value="Genomic_DNA"/>
</dbReference>
<evidence type="ECO:0000256" key="1">
    <source>
        <dbReference type="SAM" id="MobiDB-lite"/>
    </source>
</evidence>
<feature type="region of interest" description="Disordered" evidence="1">
    <location>
        <begin position="82"/>
        <end position="102"/>
    </location>
</feature>
<evidence type="ECO:0000313" key="2">
    <source>
        <dbReference type="EMBL" id="KAH3736346.1"/>
    </source>
</evidence>
<dbReference type="Proteomes" id="UP000828390">
    <property type="component" value="Unassembled WGS sequence"/>
</dbReference>
<accession>A0A9D4HZ67</accession>